<evidence type="ECO:0000313" key="3">
    <source>
        <dbReference type="Proteomes" id="UP001156627"/>
    </source>
</evidence>
<protein>
    <recommendedName>
        <fullName evidence="4">Translocation protein TolB</fullName>
    </recommendedName>
</protein>
<proteinExistence type="predicted"/>
<comment type="caution">
    <text evidence="2">The sequence shown here is derived from an EMBL/GenBank/DDBJ whole genome shotgun (WGS) entry which is preliminary data.</text>
</comment>
<gene>
    <name evidence="2" type="ORF">GCM10007898_26400</name>
</gene>
<feature type="chain" id="PRO_5046774289" description="Translocation protein TolB" evidence="1">
    <location>
        <begin position="24"/>
        <end position="449"/>
    </location>
</feature>
<dbReference type="EMBL" id="BSOA01000028">
    <property type="protein sequence ID" value="GLQ89068.1"/>
    <property type="molecule type" value="Genomic_DNA"/>
</dbReference>
<accession>A0ABQ5XEN2</accession>
<dbReference type="InterPro" id="IPR011042">
    <property type="entry name" value="6-blade_b-propeller_TolB-like"/>
</dbReference>
<dbReference type="Gene3D" id="2.120.10.30">
    <property type="entry name" value="TolB, C-terminal domain"/>
    <property type="match status" value="2"/>
</dbReference>
<name>A0ABQ5XEN2_9GAMM</name>
<evidence type="ECO:0000256" key="1">
    <source>
        <dbReference type="SAM" id="SignalP"/>
    </source>
</evidence>
<feature type="signal peptide" evidence="1">
    <location>
        <begin position="1"/>
        <end position="23"/>
    </location>
</feature>
<dbReference type="RefSeq" id="WP_284332509.1">
    <property type="nucleotide sequence ID" value="NZ_BSOA01000028.1"/>
</dbReference>
<sequence length="449" mass="48770">MRLFLRASVAAMLTCASATVAYADGTILFTRPVNGFYNGTRMPLGSGLFTIEDSGTQLRQLTPLAPGSYSMPSGVAYLAGPANNLLTGYWPTRNFSPDGRSIQYFAGRSSNPTSGGPYDGKYRVMDRQTGLSKALFPGHNDNAPPGVGYLAWGPEGSNEIAYTDSTSEIPVTTRCVYLMHPDGSGRHRLWCAPAEVQTSGGPTPTLAVESLRWAGNGKSLLAYVAWGWPIGSQPGIGGSSYASLYQIDVRTGAAREVASLLSDPPSGDVSYDGTKVLYQQYDLVHCGDFNYFRYQSVDLCVKDMNTGKVTDLFPQNVWENQLSRSWWSDYWYAVALLSPDGSKVAFTMPTTDGAEGALYTIDTDGTHLRQVTPEDPHPPAGVHIAWIPAAWSPDGKQILVNRTMTPASSRDQTLPSEVHIIALSDGRDWRVTDGYAIDWLKPPRPGMIK</sequence>
<keyword evidence="3" id="KW-1185">Reference proteome</keyword>
<dbReference type="Proteomes" id="UP001156627">
    <property type="component" value="Unassembled WGS sequence"/>
</dbReference>
<organism evidence="2 3">
    <name type="scientific">Dyella flagellata</name>
    <dbReference type="NCBI Taxonomy" id="1867833"/>
    <lineage>
        <taxon>Bacteria</taxon>
        <taxon>Pseudomonadati</taxon>
        <taxon>Pseudomonadota</taxon>
        <taxon>Gammaproteobacteria</taxon>
        <taxon>Lysobacterales</taxon>
        <taxon>Rhodanobacteraceae</taxon>
        <taxon>Dyella</taxon>
    </lineage>
</organism>
<evidence type="ECO:0000313" key="2">
    <source>
        <dbReference type="EMBL" id="GLQ89068.1"/>
    </source>
</evidence>
<reference evidence="3" key="1">
    <citation type="journal article" date="2019" name="Int. J. Syst. Evol. Microbiol.">
        <title>The Global Catalogue of Microorganisms (GCM) 10K type strain sequencing project: providing services to taxonomists for standard genome sequencing and annotation.</title>
        <authorList>
            <consortium name="The Broad Institute Genomics Platform"/>
            <consortium name="The Broad Institute Genome Sequencing Center for Infectious Disease"/>
            <person name="Wu L."/>
            <person name="Ma J."/>
        </authorList>
    </citation>
    <scope>NUCLEOTIDE SEQUENCE [LARGE SCALE GENOMIC DNA]</scope>
    <source>
        <strain evidence="3">NBRC 111981</strain>
    </source>
</reference>
<dbReference type="SUPFAM" id="SSF82171">
    <property type="entry name" value="DPP6 N-terminal domain-like"/>
    <property type="match status" value="1"/>
</dbReference>
<keyword evidence="1" id="KW-0732">Signal</keyword>
<evidence type="ECO:0008006" key="4">
    <source>
        <dbReference type="Google" id="ProtNLM"/>
    </source>
</evidence>